<evidence type="ECO:0000313" key="1">
    <source>
        <dbReference type="EMBL" id="PIR44529.1"/>
    </source>
</evidence>
<name>A0A2H0RDB5_9BACT</name>
<dbReference type="Proteomes" id="UP000228767">
    <property type="component" value="Unassembled WGS sequence"/>
</dbReference>
<reference evidence="1 2" key="1">
    <citation type="submission" date="2017-09" db="EMBL/GenBank/DDBJ databases">
        <title>Depth-based differentiation of microbial function through sediment-hosted aquifers and enrichment of novel symbionts in the deep terrestrial subsurface.</title>
        <authorList>
            <person name="Probst A.J."/>
            <person name="Ladd B."/>
            <person name="Jarett J.K."/>
            <person name="Geller-Mcgrath D.E."/>
            <person name="Sieber C.M."/>
            <person name="Emerson J.B."/>
            <person name="Anantharaman K."/>
            <person name="Thomas B.C."/>
            <person name="Malmstrom R."/>
            <person name="Stieglmeier M."/>
            <person name="Klingl A."/>
            <person name="Woyke T."/>
            <person name="Ryan C.M."/>
            <person name="Banfield J.F."/>
        </authorList>
    </citation>
    <scope>NUCLEOTIDE SEQUENCE [LARGE SCALE GENOMIC DNA]</scope>
    <source>
        <strain evidence="1">CG10_big_fil_rev_8_21_14_0_10_51_16</strain>
    </source>
</reference>
<sequence>MTDMPATNESEGRISRGELIEVLRTQGFNRDTQEAVRAWAAGRIAEIEAIPNDEPEQYKREGIIFNTECSLVYLAGEAQDLKETIREIEGAGDQAMQEGFMWLASQIVTIIEKVEGGERDVDRLMELFR</sequence>
<organism evidence="1 2">
    <name type="scientific">Candidatus Vogelbacteria bacterium CG10_big_fil_rev_8_21_14_0_10_51_16</name>
    <dbReference type="NCBI Taxonomy" id="1975045"/>
    <lineage>
        <taxon>Bacteria</taxon>
        <taxon>Candidatus Vogeliibacteriota</taxon>
    </lineage>
</organism>
<dbReference type="EMBL" id="PCYI01000027">
    <property type="protein sequence ID" value="PIR44529.1"/>
    <property type="molecule type" value="Genomic_DNA"/>
</dbReference>
<dbReference type="AlphaFoldDB" id="A0A2H0RDB5"/>
<proteinExistence type="predicted"/>
<protein>
    <submittedName>
        <fullName evidence="1">Uncharacterized protein</fullName>
    </submittedName>
</protein>
<comment type="caution">
    <text evidence="1">The sequence shown here is derived from an EMBL/GenBank/DDBJ whole genome shotgun (WGS) entry which is preliminary data.</text>
</comment>
<gene>
    <name evidence="1" type="ORF">COV10_04135</name>
</gene>
<evidence type="ECO:0000313" key="2">
    <source>
        <dbReference type="Proteomes" id="UP000228767"/>
    </source>
</evidence>
<accession>A0A2H0RDB5</accession>